<reference evidence="2 3" key="2">
    <citation type="submission" date="2020-03" db="EMBL/GenBank/DDBJ databases">
        <authorList>
            <person name="Ichikawa N."/>
            <person name="Kimura A."/>
            <person name="Kitahashi Y."/>
            <person name="Uohara A."/>
        </authorList>
    </citation>
    <scope>NUCLEOTIDE SEQUENCE [LARGE SCALE GENOMIC DNA]</scope>
    <source>
        <strain evidence="2 3">NBRC 107702</strain>
    </source>
</reference>
<dbReference type="RefSeq" id="WP_232070959.1">
    <property type="nucleotide sequence ID" value="NZ_AP022870.1"/>
</dbReference>
<dbReference type="KEGG" id="pfla:Pflav_007470"/>
<dbReference type="InterPro" id="IPR013216">
    <property type="entry name" value="Methyltransf_11"/>
</dbReference>
<evidence type="ECO:0000259" key="1">
    <source>
        <dbReference type="Pfam" id="PF08241"/>
    </source>
</evidence>
<dbReference type="GO" id="GO:0008757">
    <property type="term" value="F:S-adenosylmethionine-dependent methyltransferase activity"/>
    <property type="evidence" value="ECO:0007669"/>
    <property type="project" value="InterPro"/>
</dbReference>
<dbReference type="EMBL" id="AP022870">
    <property type="protein sequence ID" value="BCB74337.1"/>
    <property type="molecule type" value="Genomic_DNA"/>
</dbReference>
<protein>
    <recommendedName>
        <fullName evidence="1">Methyltransferase type 11 domain-containing protein</fullName>
    </recommendedName>
</protein>
<organism evidence="2 3">
    <name type="scientific">Phytohabitans flavus</name>
    <dbReference type="NCBI Taxonomy" id="1076124"/>
    <lineage>
        <taxon>Bacteria</taxon>
        <taxon>Bacillati</taxon>
        <taxon>Actinomycetota</taxon>
        <taxon>Actinomycetes</taxon>
        <taxon>Micromonosporales</taxon>
        <taxon>Micromonosporaceae</taxon>
    </lineage>
</organism>
<accession>A0A6F8XKJ8</accession>
<dbReference type="AlphaFoldDB" id="A0A6F8XKJ8"/>
<feature type="domain" description="Methyltransferase type 11" evidence="1">
    <location>
        <begin position="331"/>
        <end position="380"/>
    </location>
</feature>
<dbReference type="Gene3D" id="3.40.50.150">
    <property type="entry name" value="Vaccinia Virus protein VP39"/>
    <property type="match status" value="1"/>
</dbReference>
<evidence type="ECO:0000313" key="2">
    <source>
        <dbReference type="EMBL" id="BCB74337.1"/>
    </source>
</evidence>
<evidence type="ECO:0000313" key="3">
    <source>
        <dbReference type="Proteomes" id="UP000502508"/>
    </source>
</evidence>
<dbReference type="SUPFAM" id="SSF53335">
    <property type="entry name" value="S-adenosyl-L-methionine-dependent methyltransferases"/>
    <property type="match status" value="1"/>
</dbReference>
<dbReference type="Pfam" id="PF08241">
    <property type="entry name" value="Methyltransf_11"/>
    <property type="match status" value="1"/>
</dbReference>
<dbReference type="InterPro" id="IPR029063">
    <property type="entry name" value="SAM-dependent_MTases_sf"/>
</dbReference>
<dbReference type="Proteomes" id="UP000502508">
    <property type="component" value="Chromosome"/>
</dbReference>
<gene>
    <name evidence="2" type="ORF">Pflav_007470</name>
</gene>
<sequence>MLWLARAARRVFDEPAARTAHPEHGPHFAGYLTDLLKPYGLAPHPPDGGQSYGEMGAALIADVVRPDEPVDLLVLAFAVPDVRPGRATATYLSHVCPGAPLAFAVCDQGVAAGFTALRIAQSYPDCRRSLVIVVEQATLHYELPAPAPLPARHAGVALLCGDSGVARISSVVIGRDDPVASSVDKPPGQPYTGAWWALAGELADPTPRRVVVADRDPVLGYTCSSTVDFVGLEPDGVARVSAWDWERPEELSERMDTFLVDGATCDKLEEVARPPFDRAVLGDLGVTGVEFAAWKSRHPAALASDVVPLRAPDAEAAPGRVYRVDGEALFAALDICEPLPFADGSVDWVYAEHLVEHVSLGAGIDWLTEVRRILAPGGVLRLTTPDLATYVDGYLAGNTFFSRHRKRMRAAGLGPPMPARRAFMFNQIFYLYGHRWLYDFEEMCYALDAAGFSSEDVRRCSFREGARPDVADLDRVLRNDESMYVEVVKRDT</sequence>
<name>A0A6F8XKJ8_9ACTN</name>
<keyword evidence="3" id="KW-1185">Reference proteome</keyword>
<proteinExistence type="predicted"/>
<reference evidence="2 3" key="1">
    <citation type="submission" date="2020-03" db="EMBL/GenBank/DDBJ databases">
        <title>Whole genome shotgun sequence of Phytohabitans flavus NBRC 107702.</title>
        <authorList>
            <person name="Komaki H."/>
            <person name="Tamura T."/>
        </authorList>
    </citation>
    <scope>NUCLEOTIDE SEQUENCE [LARGE SCALE GENOMIC DNA]</scope>
    <source>
        <strain evidence="2 3">NBRC 107702</strain>
    </source>
</reference>